<gene>
    <name evidence="2" type="ORF">U9M48_014898</name>
</gene>
<feature type="region of interest" description="Disordered" evidence="1">
    <location>
        <begin position="1"/>
        <end position="110"/>
    </location>
</feature>
<feature type="compositionally biased region" description="Pro residues" evidence="1">
    <location>
        <begin position="32"/>
        <end position="45"/>
    </location>
</feature>
<evidence type="ECO:0000313" key="2">
    <source>
        <dbReference type="EMBL" id="WVZ65555.1"/>
    </source>
</evidence>
<dbReference type="AlphaFoldDB" id="A0AAQ3T3L1"/>
<accession>A0AAQ3T3L1</accession>
<proteinExistence type="predicted"/>
<evidence type="ECO:0000256" key="1">
    <source>
        <dbReference type="SAM" id="MobiDB-lite"/>
    </source>
</evidence>
<dbReference type="EMBL" id="CP144747">
    <property type="protein sequence ID" value="WVZ65555.1"/>
    <property type="molecule type" value="Genomic_DNA"/>
</dbReference>
<protein>
    <submittedName>
        <fullName evidence="2">Uncharacterized protein</fullName>
    </submittedName>
</protein>
<keyword evidence="3" id="KW-1185">Reference proteome</keyword>
<feature type="compositionally biased region" description="Basic residues" evidence="1">
    <location>
        <begin position="1"/>
        <end position="14"/>
    </location>
</feature>
<reference evidence="2 3" key="1">
    <citation type="submission" date="2024-02" db="EMBL/GenBank/DDBJ databases">
        <title>High-quality chromosome-scale genome assembly of Pensacola bahiagrass (Paspalum notatum Flugge var. saurae).</title>
        <authorList>
            <person name="Vega J.M."/>
            <person name="Podio M."/>
            <person name="Orjuela J."/>
            <person name="Siena L.A."/>
            <person name="Pessino S.C."/>
            <person name="Combes M.C."/>
            <person name="Mariac C."/>
            <person name="Albertini E."/>
            <person name="Pupilli F."/>
            <person name="Ortiz J.P.A."/>
            <person name="Leblanc O."/>
        </authorList>
    </citation>
    <scope>NUCLEOTIDE SEQUENCE [LARGE SCALE GENOMIC DNA]</scope>
    <source>
        <strain evidence="2">R1</strain>
        <tissue evidence="2">Leaf</tissue>
    </source>
</reference>
<name>A0AAQ3T3L1_PASNO</name>
<evidence type="ECO:0000313" key="3">
    <source>
        <dbReference type="Proteomes" id="UP001341281"/>
    </source>
</evidence>
<feature type="compositionally biased region" description="Basic residues" evidence="1">
    <location>
        <begin position="81"/>
        <end position="94"/>
    </location>
</feature>
<sequence length="147" mass="16386">MPRRRGVGAGLRRRGGVEGERRRLQFRTHAPFTPPAAPALDPGPPAASALLQVGARLKAADRRDASMPVIHGSPPSPEPPRRRRVRRQPCRRSRRTEEARGGVGKRRTGKKTLQRLERLTHGTICHMSLILLAMFPNQTIITRDKMG</sequence>
<dbReference type="Proteomes" id="UP001341281">
    <property type="component" value="Chromosome 03"/>
</dbReference>
<organism evidence="2 3">
    <name type="scientific">Paspalum notatum var. saurae</name>
    <dbReference type="NCBI Taxonomy" id="547442"/>
    <lineage>
        <taxon>Eukaryota</taxon>
        <taxon>Viridiplantae</taxon>
        <taxon>Streptophyta</taxon>
        <taxon>Embryophyta</taxon>
        <taxon>Tracheophyta</taxon>
        <taxon>Spermatophyta</taxon>
        <taxon>Magnoliopsida</taxon>
        <taxon>Liliopsida</taxon>
        <taxon>Poales</taxon>
        <taxon>Poaceae</taxon>
        <taxon>PACMAD clade</taxon>
        <taxon>Panicoideae</taxon>
        <taxon>Andropogonodae</taxon>
        <taxon>Paspaleae</taxon>
        <taxon>Paspalinae</taxon>
        <taxon>Paspalum</taxon>
    </lineage>
</organism>